<dbReference type="PROSITE" id="PS50893">
    <property type="entry name" value="ABC_TRANSPORTER_2"/>
    <property type="match status" value="1"/>
</dbReference>
<evidence type="ECO:0000259" key="5">
    <source>
        <dbReference type="PROSITE" id="PS50893"/>
    </source>
</evidence>
<dbReference type="AlphaFoldDB" id="E1SV15"/>
<dbReference type="eggNOG" id="COG3638">
    <property type="taxonomic scope" value="Bacteria"/>
</dbReference>
<proteinExistence type="inferred from homology"/>
<evidence type="ECO:0000256" key="4">
    <source>
        <dbReference type="ARBA" id="ARBA00022840"/>
    </source>
</evidence>
<evidence type="ECO:0000256" key="3">
    <source>
        <dbReference type="ARBA" id="ARBA00022741"/>
    </source>
</evidence>
<dbReference type="PANTHER" id="PTHR42734:SF5">
    <property type="entry name" value="IRON TRANSPORT SYSTEM ATP-BINDING PROTEIN HI_0361-RELATED"/>
    <property type="match status" value="1"/>
</dbReference>
<dbReference type="OrthoDB" id="5292475at2"/>
<dbReference type="InterPro" id="IPR003439">
    <property type="entry name" value="ABC_transporter-like_ATP-bd"/>
</dbReference>
<dbReference type="GeneID" id="67182342"/>
<reference evidence="6 7" key="1">
    <citation type="journal article" date="2010" name="Stand. Genomic Sci.">
        <title>Complete genome sequence of Ferrimonas balearica type strain (PAT).</title>
        <authorList>
            <person name="Nolan M."/>
            <person name="Sikorski J."/>
            <person name="Davenport K."/>
            <person name="Lucas S."/>
            <person name="Glavina Del Rio T."/>
            <person name="Tice H."/>
            <person name="Cheng J."/>
            <person name="Goodwin L."/>
            <person name="Pitluck S."/>
            <person name="Liolios K."/>
            <person name="Ivanova N."/>
            <person name="Mavromatis K."/>
            <person name="Ovchinnikova G."/>
            <person name="Pati A."/>
            <person name="Chen A."/>
            <person name="Palaniappan K."/>
            <person name="Land M."/>
            <person name="Hauser L."/>
            <person name="Chang Y."/>
            <person name="Jeffries C."/>
            <person name="Tapia R."/>
            <person name="Brettin T."/>
            <person name="Detter J."/>
            <person name="Han C."/>
            <person name="Yasawong M."/>
            <person name="Rohde M."/>
            <person name="Tindall B."/>
            <person name="Goker M."/>
            <person name="Woyke T."/>
            <person name="Bristow J."/>
            <person name="Eisen J."/>
            <person name="Markowitz V."/>
            <person name="Hugenholtz P."/>
            <person name="Kyrpides N."/>
            <person name="Klenk H."/>
            <person name="Lapidus A."/>
        </authorList>
    </citation>
    <scope>NUCLEOTIDE SEQUENCE [LARGE SCALE GENOMIC DNA]</scope>
    <source>
        <strain evidence="7">DSM 9799 / CCM 4581 / KCTC 23876 / PAT</strain>
    </source>
</reference>
<dbReference type="PANTHER" id="PTHR42734">
    <property type="entry name" value="METAL TRANSPORT SYSTEM ATP-BINDING PROTEIN TM_0124-RELATED"/>
    <property type="match status" value="1"/>
</dbReference>
<evidence type="ECO:0000256" key="2">
    <source>
        <dbReference type="ARBA" id="ARBA00022448"/>
    </source>
</evidence>
<comment type="similarity">
    <text evidence="1">Belongs to the ABC transporter superfamily.</text>
</comment>
<evidence type="ECO:0000313" key="6">
    <source>
        <dbReference type="EMBL" id="ADN76342.1"/>
    </source>
</evidence>
<dbReference type="InterPro" id="IPR050153">
    <property type="entry name" value="Metal_Ion_Import_ABC"/>
</dbReference>
<keyword evidence="2" id="KW-0813">Transport</keyword>
<dbReference type="Pfam" id="PF00005">
    <property type="entry name" value="ABC_tran"/>
    <property type="match status" value="1"/>
</dbReference>
<dbReference type="SMART" id="SM00382">
    <property type="entry name" value="AAA"/>
    <property type="match status" value="1"/>
</dbReference>
<dbReference type="InterPro" id="IPR003593">
    <property type="entry name" value="AAA+_ATPase"/>
</dbReference>
<keyword evidence="3" id="KW-0547">Nucleotide-binding</keyword>
<dbReference type="EMBL" id="CP002209">
    <property type="protein sequence ID" value="ADN76342.1"/>
    <property type="molecule type" value="Genomic_DNA"/>
</dbReference>
<feature type="domain" description="ABC transporter" evidence="5">
    <location>
        <begin position="1"/>
        <end position="217"/>
    </location>
</feature>
<dbReference type="Proteomes" id="UP000006683">
    <property type="component" value="Chromosome"/>
</dbReference>
<dbReference type="HOGENOM" id="CLU_000604_1_22_6"/>
<name>E1SV15_FERBD</name>
<keyword evidence="4" id="KW-0067">ATP-binding</keyword>
<dbReference type="STRING" id="550540.Fbal_2139"/>
<dbReference type="RefSeq" id="WP_013345648.1">
    <property type="nucleotide sequence ID" value="NC_014541.1"/>
</dbReference>
<keyword evidence="7" id="KW-1185">Reference proteome</keyword>
<dbReference type="KEGG" id="fbl:Fbal_2139"/>
<evidence type="ECO:0000313" key="7">
    <source>
        <dbReference type="Proteomes" id="UP000006683"/>
    </source>
</evidence>
<gene>
    <name evidence="6" type="ordered locus">Fbal_2139</name>
</gene>
<accession>E1SV15</accession>
<dbReference type="GO" id="GO:0005524">
    <property type="term" value="F:ATP binding"/>
    <property type="evidence" value="ECO:0007669"/>
    <property type="project" value="UniProtKB-KW"/>
</dbReference>
<dbReference type="SUPFAM" id="SSF52540">
    <property type="entry name" value="P-loop containing nucleoside triphosphate hydrolases"/>
    <property type="match status" value="1"/>
</dbReference>
<dbReference type="GO" id="GO:0016887">
    <property type="term" value="F:ATP hydrolysis activity"/>
    <property type="evidence" value="ECO:0007669"/>
    <property type="project" value="InterPro"/>
</dbReference>
<dbReference type="InterPro" id="IPR027417">
    <property type="entry name" value="P-loop_NTPase"/>
</dbReference>
<sequence>MPLFTLNRATLRQGNEVVLQSVSLAIQADERVAILGPSGVGKTTLLNHLYQQAPQQVALCPQAQGLVEPLSVYHNIYMGELNRHSSLYNLINLLLPLPKPRRAIGELAASLGLDGKLMTPVAQLSGGQRQRTALGRALHQAKPTLVADEPVSALDPIQAKSVLQRALEQHQGAVVALHDVALARACFDRVLGLSGGRLLFDKPAETLSEADLAQLYR</sequence>
<protein>
    <submittedName>
        <fullName evidence="6">ABC transporter related protein</fullName>
    </submittedName>
</protein>
<organism evidence="6 7">
    <name type="scientific">Ferrimonas balearica (strain DSM 9799 / CCM 4581 / KCTC 23876 / PAT)</name>
    <dbReference type="NCBI Taxonomy" id="550540"/>
    <lineage>
        <taxon>Bacteria</taxon>
        <taxon>Pseudomonadati</taxon>
        <taxon>Pseudomonadota</taxon>
        <taxon>Gammaproteobacteria</taxon>
        <taxon>Alteromonadales</taxon>
        <taxon>Ferrimonadaceae</taxon>
        <taxon>Ferrimonas</taxon>
    </lineage>
</organism>
<dbReference type="Gene3D" id="3.40.50.300">
    <property type="entry name" value="P-loop containing nucleotide triphosphate hydrolases"/>
    <property type="match status" value="1"/>
</dbReference>
<evidence type="ECO:0000256" key="1">
    <source>
        <dbReference type="ARBA" id="ARBA00005417"/>
    </source>
</evidence>